<dbReference type="RefSeq" id="WP_006923921.1">
    <property type="nucleotide sequence ID" value="NZ_JH725024.1"/>
</dbReference>
<name>J0YV68_9HYPH</name>
<dbReference type="AlphaFoldDB" id="J0YV68"/>
<gene>
    <name evidence="1" type="ORF">MCQ_00989</name>
</gene>
<organism evidence="1 2">
    <name type="scientific">Candidatus Bartonella washoeensis Sb944nv</name>
    <dbReference type="NCBI Taxonomy" id="1094563"/>
    <lineage>
        <taxon>Bacteria</taxon>
        <taxon>Pseudomonadati</taxon>
        <taxon>Pseudomonadota</taxon>
        <taxon>Alphaproteobacteria</taxon>
        <taxon>Hyphomicrobiales</taxon>
        <taxon>Bartonellaceae</taxon>
        <taxon>Bartonella</taxon>
    </lineage>
</organism>
<dbReference type="EMBL" id="AILU01000032">
    <property type="protein sequence ID" value="EJF78948.1"/>
    <property type="molecule type" value="Genomic_DNA"/>
</dbReference>
<dbReference type="Pfam" id="PF13148">
    <property type="entry name" value="DUF3987"/>
    <property type="match status" value="1"/>
</dbReference>
<dbReference type="InterPro" id="IPR025048">
    <property type="entry name" value="DUF3987"/>
</dbReference>
<evidence type="ECO:0000313" key="1">
    <source>
        <dbReference type="EMBL" id="EJF78948.1"/>
    </source>
</evidence>
<comment type="caution">
    <text evidence="1">The sequence shown here is derived from an EMBL/GenBank/DDBJ whole genome shotgun (WGS) entry which is preliminary data.</text>
</comment>
<dbReference type="HOGENOM" id="CLU_096732_0_0_5"/>
<reference evidence="1 2" key="1">
    <citation type="submission" date="2012-03" db="EMBL/GenBank/DDBJ databases">
        <title>The Genome Sequence of Bartonella washoensis Sb944nv.</title>
        <authorList>
            <consortium name="The Broad Institute Genome Sequencing Platform"/>
            <consortium name="The Broad Institute Genome Sequencing Center for Infectious Disease"/>
            <person name="Feldgarden M."/>
            <person name="Kirby J."/>
            <person name="Kosoy M."/>
            <person name="Birtles R."/>
            <person name="Probert W.S."/>
            <person name="Chiaraviglio L."/>
            <person name="Young S.K."/>
            <person name="Zeng Q."/>
            <person name="Gargeya S."/>
            <person name="Fitzgerald M."/>
            <person name="Haas B."/>
            <person name="Abouelleil A."/>
            <person name="Alvarado L."/>
            <person name="Arachchi H.M."/>
            <person name="Berlin A."/>
            <person name="Chapman S.B."/>
            <person name="Gearin G."/>
            <person name="Goldberg J."/>
            <person name="Griggs A."/>
            <person name="Gujja S."/>
            <person name="Hansen M."/>
            <person name="Heiman D."/>
            <person name="Howarth C."/>
            <person name="Larimer J."/>
            <person name="Lui A."/>
            <person name="MacDonald P.J.P."/>
            <person name="McCowen C."/>
            <person name="Montmayeur A."/>
            <person name="Murphy C."/>
            <person name="Neiman D."/>
            <person name="Pearson M."/>
            <person name="Priest M."/>
            <person name="Roberts A."/>
            <person name="Saif S."/>
            <person name="Shea T."/>
            <person name="Sisk P."/>
            <person name="Stolte C."/>
            <person name="Sykes S."/>
            <person name="Wortman J."/>
            <person name="Nusbaum C."/>
            <person name="Birren B."/>
        </authorList>
    </citation>
    <scope>NUCLEOTIDE SEQUENCE [LARGE SCALE GENOMIC DNA]</scope>
    <source>
        <strain evidence="1 2">Sb944nv</strain>
    </source>
</reference>
<dbReference type="PATRIC" id="fig|1094563.3.peg.1117"/>
<sequence length="203" mass="23606">MKLLRPCIKKEGNKKAAKAFKNDDYDATRVFLAELIENEEESNQNDTKQRLIVNDATVEKLGELLKENPRGLLLVRDELSGFLANLERKAYQTDRGFYLQSFNSDQPYTHDHIGRETIHVENTTLSMIGGIQPARITPLIRALHSGKGDDGLIQRFQMIVWPDDTKKCKWVDRDPLKDAYKNYEEVFRSFRDINPWDHLNTRL</sequence>
<keyword evidence="2" id="KW-1185">Reference proteome</keyword>
<accession>J0YV68</accession>
<dbReference type="eggNOG" id="COG4643">
    <property type="taxonomic scope" value="Bacteria"/>
</dbReference>
<proteinExistence type="predicted"/>
<dbReference type="Proteomes" id="UP000008947">
    <property type="component" value="Unassembled WGS sequence"/>
</dbReference>
<protein>
    <submittedName>
        <fullName evidence="1">Uncharacterized protein</fullName>
    </submittedName>
</protein>
<evidence type="ECO:0000313" key="2">
    <source>
        <dbReference type="Proteomes" id="UP000008947"/>
    </source>
</evidence>